<accession>A0A061BHZ5</accession>
<dbReference type="InterPro" id="IPR036443">
    <property type="entry name" value="Znf_RanBP2_sf"/>
</dbReference>
<name>A0A061BHZ5_CYBFA</name>
<dbReference type="InterPro" id="IPR021648">
    <property type="entry name" value="GLUE_dom"/>
</dbReference>
<dbReference type="Pfam" id="PF16988">
    <property type="entry name" value="Vps36-NZF-N"/>
    <property type="match status" value="1"/>
</dbReference>
<dbReference type="InterPro" id="IPR036388">
    <property type="entry name" value="WH-like_DNA-bd_sf"/>
</dbReference>
<dbReference type="GO" id="GO:0043328">
    <property type="term" value="P:protein transport to vacuole involved in ubiquitin-dependent protein catabolic process via the multivesicular body sorting pathway"/>
    <property type="evidence" value="ECO:0007669"/>
    <property type="project" value="UniProtKB-UniRule"/>
</dbReference>
<dbReference type="PhylomeDB" id="A0A061BHZ5"/>
<evidence type="ECO:0000256" key="1">
    <source>
        <dbReference type="ARBA" id="ARBA00009697"/>
    </source>
</evidence>
<evidence type="ECO:0000256" key="3">
    <source>
        <dbReference type="ARBA" id="ARBA00022723"/>
    </source>
</evidence>
<reference evidence="10" key="1">
    <citation type="journal article" date="2014" name="Genome Announc.">
        <title>Genome sequence of the yeast Cyberlindnera fabianii (Hansenula fabianii).</title>
        <authorList>
            <person name="Freel K.C."/>
            <person name="Sarilar V."/>
            <person name="Neuveglise C."/>
            <person name="Devillers H."/>
            <person name="Friedrich A."/>
            <person name="Schacherer J."/>
        </authorList>
    </citation>
    <scope>NUCLEOTIDE SEQUENCE</scope>
    <source>
        <strain evidence="10">YJS4271</strain>
    </source>
</reference>
<dbReference type="Pfam" id="PF04157">
    <property type="entry name" value="EAP30"/>
    <property type="match status" value="1"/>
</dbReference>
<feature type="compositionally biased region" description="Low complexity" evidence="8">
    <location>
        <begin position="287"/>
        <end position="301"/>
    </location>
</feature>
<evidence type="ECO:0000256" key="4">
    <source>
        <dbReference type="ARBA" id="ARBA00022771"/>
    </source>
</evidence>
<comment type="function">
    <text evidence="7">Component of the ESCRT-II complex (endosomal sorting complex required for transport II), which is required for multivesicular body (MVB) formation and sorting of endosomal cargo proteins into MVBs.</text>
</comment>
<dbReference type="GO" id="GO:0043130">
    <property type="term" value="F:ubiquitin binding"/>
    <property type="evidence" value="ECO:0007669"/>
    <property type="project" value="UniProtKB-UniRule"/>
</dbReference>
<dbReference type="InterPro" id="IPR011993">
    <property type="entry name" value="PH-like_dom_sf"/>
</dbReference>
<dbReference type="Gene3D" id="2.30.30.380">
    <property type="entry name" value="Zn-finger domain of Sec23/24"/>
    <property type="match status" value="1"/>
</dbReference>
<dbReference type="InterPro" id="IPR001876">
    <property type="entry name" value="Znf_RanBP2"/>
</dbReference>
<keyword evidence="2 7" id="KW-0813">Transport</keyword>
<dbReference type="Gene3D" id="1.10.10.10">
    <property type="entry name" value="Winged helix-like DNA-binding domain superfamily/Winged helix DNA-binding domain"/>
    <property type="match status" value="2"/>
</dbReference>
<dbReference type="VEuPathDB" id="FungiDB:BON22_2825"/>
<keyword evidence="4" id="KW-0863">Zinc-finger</keyword>
<dbReference type="PROSITE" id="PS51495">
    <property type="entry name" value="GLUE"/>
    <property type="match status" value="1"/>
</dbReference>
<evidence type="ECO:0000259" key="9">
    <source>
        <dbReference type="PROSITE" id="PS51495"/>
    </source>
</evidence>
<comment type="subcellular location">
    <subcellularLocation>
        <location evidence="7">Cytoplasm</location>
    </subcellularLocation>
    <subcellularLocation>
        <location evidence="7">Endosome</location>
    </subcellularLocation>
</comment>
<feature type="region of interest" description="Disordered" evidence="8">
    <location>
        <begin position="280"/>
        <end position="301"/>
    </location>
</feature>
<organism evidence="10">
    <name type="scientific">Cyberlindnera fabianii</name>
    <name type="common">Yeast</name>
    <name type="synonym">Hansenula fabianii</name>
    <dbReference type="NCBI Taxonomy" id="36022"/>
    <lineage>
        <taxon>Eukaryota</taxon>
        <taxon>Fungi</taxon>
        <taxon>Dikarya</taxon>
        <taxon>Ascomycota</taxon>
        <taxon>Saccharomycotina</taxon>
        <taxon>Saccharomycetes</taxon>
        <taxon>Phaffomycetales</taxon>
        <taxon>Phaffomycetaceae</taxon>
        <taxon>Cyberlindnera</taxon>
    </lineage>
</organism>
<dbReference type="AlphaFoldDB" id="A0A061BHZ5"/>
<evidence type="ECO:0000256" key="8">
    <source>
        <dbReference type="SAM" id="MobiDB-lite"/>
    </source>
</evidence>
<dbReference type="SUPFAM" id="SSF50729">
    <property type="entry name" value="PH domain-like"/>
    <property type="match status" value="1"/>
</dbReference>
<dbReference type="Gene3D" id="2.30.29.30">
    <property type="entry name" value="Pleckstrin-homology domain (PH domain)/Phosphotyrosine-binding domain (PTB)"/>
    <property type="match status" value="1"/>
</dbReference>
<dbReference type="EMBL" id="LK052909">
    <property type="protein sequence ID" value="CDR46592.1"/>
    <property type="molecule type" value="Genomic_DNA"/>
</dbReference>
<dbReference type="Pfam" id="PF11605">
    <property type="entry name" value="Vps36_ESCRT-II"/>
    <property type="match status" value="1"/>
</dbReference>
<sequence length="626" mass="70301">MGQLSYWHSVELSAGDRPTLRETEIDILVEDSVGLYQGKSKILKRQNGRLYLTSQRLIYIDNVLPRELSLSLELSDFKKIDYTSKFLKSSPKITIFFKSIKPSLDNNPRNKPSTTRTTTWICPICTFSNDVNLTTNYSNPQSLPACQTCGVKADSELIKSVIETAKSMKGPTFTTTSQTKPKQIECSACTFLNHASMRNCEICGSSLPMNAVNELTSDVQDIFDDRIKIETEVDDGLSDVRTPFIKISFHKGGDETFFERLQQTMEKLKWDTLVKRGNVNINGRQQNDNSPSPPLSNSSMSVGLNKLAQMSADQTRQNEEIINSSLDDLQTLLAKAHEIQSLIESFKRLQTGDSTSQAKIVPTINQVTQEVLTDPSKERQKRLYLQEISRQISEFLTNGTLDKEGGIITLMDLYALYNRGRVGFNLISPEQLYEACTYFSFLKLPLTLKKINKVLVVQDAKFQDTTQLVEEVQRFIEVYGQLDKFAFKFVQILKVSEFFNWSLSIAEEILKVCVDTGAVCVDQQVTGKNYYLNEFMIEEAQQLKTSDVIEIVEETQNDGNEAPLIPESVEGPVDQETPLIGLMKTNAPSTLLPTTFPEVPSAIPSAPDAEAKQKPGALMELEGLQF</sequence>
<dbReference type="InterPro" id="IPR037855">
    <property type="entry name" value="Vps36"/>
</dbReference>
<keyword evidence="5" id="KW-0862">Zinc</keyword>
<dbReference type="InterPro" id="IPR031558">
    <property type="entry name" value="Vps36-NZF-N"/>
</dbReference>
<dbReference type="GO" id="GO:0008270">
    <property type="term" value="F:zinc ion binding"/>
    <property type="evidence" value="ECO:0007669"/>
    <property type="project" value="UniProtKB-KW"/>
</dbReference>
<dbReference type="InterPro" id="IPR036390">
    <property type="entry name" value="WH_DNA-bd_sf"/>
</dbReference>
<dbReference type="InterPro" id="IPR040608">
    <property type="entry name" value="Snf8/Vps36"/>
</dbReference>
<evidence type="ECO:0000256" key="5">
    <source>
        <dbReference type="ARBA" id="ARBA00022833"/>
    </source>
</evidence>
<dbReference type="GO" id="GO:0032266">
    <property type="term" value="F:phosphatidylinositol-3-phosphate binding"/>
    <property type="evidence" value="ECO:0007669"/>
    <property type="project" value="UniProtKB-UniRule"/>
</dbReference>
<evidence type="ECO:0000256" key="2">
    <source>
        <dbReference type="ARBA" id="ARBA00022448"/>
    </source>
</evidence>
<dbReference type="PANTHER" id="PTHR13128:SF12">
    <property type="entry name" value="VACUOLAR PROTEIN-SORTING-ASSOCIATED PROTEIN 36"/>
    <property type="match status" value="1"/>
</dbReference>
<dbReference type="GO" id="GO:0031902">
    <property type="term" value="C:late endosome membrane"/>
    <property type="evidence" value="ECO:0007669"/>
    <property type="project" value="UniProtKB-UniRule"/>
</dbReference>
<proteinExistence type="inferred from homology"/>
<dbReference type="CDD" id="cd13227">
    <property type="entry name" value="PH-GRAM-like_Vps36"/>
    <property type="match status" value="1"/>
</dbReference>
<keyword evidence="6 7" id="KW-0653">Protein transport</keyword>
<dbReference type="PANTHER" id="PTHR13128">
    <property type="entry name" value="VACUOLAR PROTEIN-SORTING-ASSOCIATED PROTEIN 36"/>
    <property type="match status" value="1"/>
</dbReference>
<protein>
    <recommendedName>
        <fullName evidence="7">Vacuolar protein-sorting-associated protein 36</fullName>
    </recommendedName>
    <alternativeName>
        <fullName evidence="7">ESCRT-II complex subunit VPS36</fullName>
    </alternativeName>
</protein>
<evidence type="ECO:0000313" key="10">
    <source>
        <dbReference type="EMBL" id="CDR46592.1"/>
    </source>
</evidence>
<keyword evidence="7" id="KW-0967">Endosome</keyword>
<dbReference type="SUPFAM" id="SSF90209">
    <property type="entry name" value="Ran binding protein zinc finger-like"/>
    <property type="match status" value="2"/>
</dbReference>
<comment type="similarity">
    <text evidence="1 7">Belongs to the VPS36 family.</text>
</comment>
<comment type="subunit">
    <text evidence="7">Component of the endosomal sorting complex required for transport II (ESCRT-II).</text>
</comment>
<evidence type="ECO:0000256" key="6">
    <source>
        <dbReference type="ARBA" id="ARBA00022927"/>
    </source>
</evidence>
<dbReference type="GO" id="GO:0000814">
    <property type="term" value="C:ESCRT II complex"/>
    <property type="evidence" value="ECO:0007669"/>
    <property type="project" value="UniProtKB-UniRule"/>
</dbReference>
<keyword evidence="3" id="KW-0479">Metal-binding</keyword>
<dbReference type="OrthoDB" id="271448at2759"/>
<gene>
    <name evidence="10" type="ORF">CYFA0S_24e00694g</name>
</gene>
<dbReference type="SMART" id="SM00547">
    <property type="entry name" value="ZnF_RBZ"/>
    <property type="match status" value="2"/>
</dbReference>
<feature type="domain" description="GLUE N-terminal" evidence="9">
    <location>
        <begin position="10"/>
        <end position="277"/>
    </location>
</feature>
<keyword evidence="7" id="KW-0963">Cytoplasm</keyword>
<evidence type="ECO:0000256" key="7">
    <source>
        <dbReference type="RuleBase" id="RU367095"/>
    </source>
</evidence>
<dbReference type="SUPFAM" id="SSF46785">
    <property type="entry name" value="Winged helix' DNA-binding domain"/>
    <property type="match status" value="1"/>
</dbReference>